<reference evidence="1" key="1">
    <citation type="submission" date="2014-09" db="EMBL/GenBank/DDBJ databases">
        <authorList>
            <person name="Magalhaes I.L.F."/>
            <person name="Oliveira U."/>
            <person name="Santos F.R."/>
            <person name="Vidigal T.H.D.A."/>
            <person name="Brescovit A.D."/>
            <person name="Santos A.J."/>
        </authorList>
    </citation>
    <scope>NUCLEOTIDE SEQUENCE</scope>
    <source>
        <tissue evidence="1">Shoot tissue taken approximately 20 cm above the soil surface</tissue>
    </source>
</reference>
<sequence length="18" mass="2074">MSSRPSQNSLLMLLLWPT</sequence>
<dbReference type="EMBL" id="GBRH01185211">
    <property type="protein sequence ID" value="JAE12685.1"/>
    <property type="molecule type" value="Transcribed_RNA"/>
</dbReference>
<name>A0A0A9FI51_ARUDO</name>
<protein>
    <submittedName>
        <fullName evidence="1">Uncharacterized protein</fullName>
    </submittedName>
</protein>
<dbReference type="AlphaFoldDB" id="A0A0A9FI51"/>
<proteinExistence type="predicted"/>
<accession>A0A0A9FI51</accession>
<reference evidence="1" key="2">
    <citation type="journal article" date="2015" name="Data Brief">
        <title>Shoot transcriptome of the giant reed, Arundo donax.</title>
        <authorList>
            <person name="Barrero R.A."/>
            <person name="Guerrero F.D."/>
            <person name="Moolhuijzen P."/>
            <person name="Goolsby J.A."/>
            <person name="Tidwell J."/>
            <person name="Bellgard S.E."/>
            <person name="Bellgard M.I."/>
        </authorList>
    </citation>
    <scope>NUCLEOTIDE SEQUENCE</scope>
    <source>
        <tissue evidence="1">Shoot tissue taken approximately 20 cm above the soil surface</tissue>
    </source>
</reference>
<evidence type="ECO:0000313" key="1">
    <source>
        <dbReference type="EMBL" id="JAE12685.1"/>
    </source>
</evidence>
<organism evidence="1">
    <name type="scientific">Arundo donax</name>
    <name type="common">Giant reed</name>
    <name type="synonym">Donax arundinaceus</name>
    <dbReference type="NCBI Taxonomy" id="35708"/>
    <lineage>
        <taxon>Eukaryota</taxon>
        <taxon>Viridiplantae</taxon>
        <taxon>Streptophyta</taxon>
        <taxon>Embryophyta</taxon>
        <taxon>Tracheophyta</taxon>
        <taxon>Spermatophyta</taxon>
        <taxon>Magnoliopsida</taxon>
        <taxon>Liliopsida</taxon>
        <taxon>Poales</taxon>
        <taxon>Poaceae</taxon>
        <taxon>PACMAD clade</taxon>
        <taxon>Arundinoideae</taxon>
        <taxon>Arundineae</taxon>
        <taxon>Arundo</taxon>
    </lineage>
</organism>